<keyword evidence="2" id="KW-1185">Reference proteome</keyword>
<dbReference type="Proteomes" id="UP000199249">
    <property type="component" value="Unassembled WGS sequence"/>
</dbReference>
<dbReference type="InterPro" id="IPR021866">
    <property type="entry name" value="SpoIIAA-like"/>
</dbReference>
<dbReference type="Pfam" id="PF11964">
    <property type="entry name" value="SpoIIAA-like"/>
    <property type="match status" value="1"/>
</dbReference>
<evidence type="ECO:0000313" key="2">
    <source>
        <dbReference type="Proteomes" id="UP000199249"/>
    </source>
</evidence>
<dbReference type="RefSeq" id="WP_092736940.1">
    <property type="nucleotide sequence ID" value="NZ_FNOV01000001.1"/>
</dbReference>
<name>A0A1H3B7M6_9BACT</name>
<reference evidence="2" key="1">
    <citation type="submission" date="2016-10" db="EMBL/GenBank/DDBJ databases">
        <authorList>
            <person name="Varghese N."/>
            <person name="Submissions S."/>
        </authorList>
    </citation>
    <scope>NUCLEOTIDE SEQUENCE [LARGE SCALE GENOMIC DNA]</scope>
    <source>
        <strain evidence="2">CGMCC 1.8975</strain>
    </source>
</reference>
<dbReference type="EMBL" id="FNOV01000001">
    <property type="protein sequence ID" value="SDX37947.1"/>
    <property type="molecule type" value="Genomic_DNA"/>
</dbReference>
<accession>A0A1H3B7M6</accession>
<dbReference type="STRING" id="651662.SAMN04488069_101188"/>
<organism evidence="1 2">
    <name type="scientific">Hymenobacter psychrophilus</name>
    <dbReference type="NCBI Taxonomy" id="651662"/>
    <lineage>
        <taxon>Bacteria</taxon>
        <taxon>Pseudomonadati</taxon>
        <taxon>Bacteroidota</taxon>
        <taxon>Cytophagia</taxon>
        <taxon>Cytophagales</taxon>
        <taxon>Hymenobacteraceae</taxon>
        <taxon>Hymenobacter</taxon>
    </lineage>
</organism>
<dbReference type="AlphaFoldDB" id="A0A1H3B7M6"/>
<sequence>MIYFDQILLDTPTLLVRYSSRYQLVEAQWRGRFDAALAQQQCEQLLALLPATQPVYRMINDSSEAFGEWAEAGDWIGGVLAPALAARGVRAVAWINAMDWPSREAVASSVSLAQVLPIKTFEFDETDAALTWVLSIAA</sequence>
<protein>
    <submittedName>
        <fullName evidence="1">SpoIIAA-like</fullName>
    </submittedName>
</protein>
<proteinExistence type="predicted"/>
<evidence type="ECO:0000313" key="1">
    <source>
        <dbReference type="EMBL" id="SDX37947.1"/>
    </source>
</evidence>
<gene>
    <name evidence="1" type="ORF">SAMN04488069_101188</name>
</gene>
<dbReference type="OrthoDB" id="893408at2"/>